<protein>
    <submittedName>
        <fullName evidence="1">Uncharacterized protein</fullName>
    </submittedName>
</protein>
<reference evidence="1 2" key="1">
    <citation type="submission" date="2016-10" db="EMBL/GenBank/DDBJ databases">
        <authorList>
            <person name="de Groot N.N."/>
        </authorList>
    </citation>
    <scope>NUCLEOTIDE SEQUENCE [LARGE SCALE GENOMIC DNA]</scope>
    <source>
        <strain evidence="1 2">DSM 44778</strain>
    </source>
</reference>
<proteinExistence type="predicted"/>
<evidence type="ECO:0000313" key="2">
    <source>
        <dbReference type="Proteomes" id="UP000199545"/>
    </source>
</evidence>
<dbReference type="AlphaFoldDB" id="A0A1I3PCL5"/>
<dbReference type="EMBL" id="FORR01000005">
    <property type="protein sequence ID" value="SFJ18786.1"/>
    <property type="molecule type" value="Genomic_DNA"/>
</dbReference>
<sequence>MPYGEFLEIKAAVHAGLFAKANNSLIDFFSKQQHHKM</sequence>
<evidence type="ECO:0000313" key="1">
    <source>
        <dbReference type="EMBL" id="SFJ18786.1"/>
    </source>
</evidence>
<organism evidence="1 2">
    <name type="scientific">Thermoflavimicrobium dichotomicum</name>
    <dbReference type="NCBI Taxonomy" id="46223"/>
    <lineage>
        <taxon>Bacteria</taxon>
        <taxon>Bacillati</taxon>
        <taxon>Bacillota</taxon>
        <taxon>Bacilli</taxon>
        <taxon>Bacillales</taxon>
        <taxon>Thermoactinomycetaceae</taxon>
        <taxon>Thermoflavimicrobium</taxon>
    </lineage>
</organism>
<name>A0A1I3PCL5_9BACL</name>
<dbReference type="Proteomes" id="UP000199545">
    <property type="component" value="Unassembled WGS sequence"/>
</dbReference>
<gene>
    <name evidence="1" type="ORF">SAMN05421852_105165</name>
</gene>
<keyword evidence="2" id="KW-1185">Reference proteome</keyword>
<accession>A0A1I3PCL5</accession>